<accession>W6ZY52</accession>
<dbReference type="RefSeq" id="XP_008817546.1">
    <property type="nucleotide sequence ID" value="XM_008819324.1"/>
</dbReference>
<sequence length="74" mass="8708">MRDENNYYLYEDSSVQHVNQPGHGLVESFDKLSYNLKEDEDFAYDAIQYIRNIPYSLNAYEDDDTERSKFSIAG</sequence>
<evidence type="ECO:0000313" key="1">
    <source>
        <dbReference type="EMBL" id="EUD65752.1"/>
    </source>
</evidence>
<keyword evidence="2" id="KW-1185">Reference proteome</keyword>
<organism evidence="1 2">
    <name type="scientific">Plasmodium inui San Antonio 1</name>
    <dbReference type="NCBI Taxonomy" id="1237626"/>
    <lineage>
        <taxon>Eukaryota</taxon>
        <taxon>Sar</taxon>
        <taxon>Alveolata</taxon>
        <taxon>Apicomplexa</taxon>
        <taxon>Aconoidasida</taxon>
        <taxon>Haemosporida</taxon>
        <taxon>Plasmodiidae</taxon>
        <taxon>Plasmodium</taxon>
        <taxon>Plasmodium (Plasmodium)</taxon>
    </lineage>
</organism>
<name>W6ZY52_9APIC</name>
<gene>
    <name evidence="1" type="ORF">C922_03735</name>
</gene>
<dbReference type="GeneID" id="20039009"/>
<dbReference type="EMBL" id="KI965476">
    <property type="protein sequence ID" value="EUD65752.1"/>
    <property type="molecule type" value="Genomic_DNA"/>
</dbReference>
<reference evidence="1 2" key="1">
    <citation type="submission" date="2013-02" db="EMBL/GenBank/DDBJ databases">
        <title>The Genome Sequence of Plasmodium inui San Antonio 1.</title>
        <authorList>
            <consortium name="The Broad Institute Genome Sequencing Platform"/>
            <consortium name="The Broad Institute Genome Sequencing Center for Infectious Disease"/>
            <person name="Neafsey D."/>
            <person name="Cheeseman I."/>
            <person name="Volkman S."/>
            <person name="Adams J."/>
            <person name="Walker B."/>
            <person name="Young S.K."/>
            <person name="Zeng Q."/>
            <person name="Gargeya S."/>
            <person name="Fitzgerald M."/>
            <person name="Haas B."/>
            <person name="Abouelleil A."/>
            <person name="Alvarado L."/>
            <person name="Arachchi H.M."/>
            <person name="Berlin A.M."/>
            <person name="Chapman S.B."/>
            <person name="Dewar J."/>
            <person name="Goldberg J."/>
            <person name="Griggs A."/>
            <person name="Gujja S."/>
            <person name="Hansen M."/>
            <person name="Howarth C."/>
            <person name="Imamovic A."/>
            <person name="Larimer J."/>
            <person name="McCowan C."/>
            <person name="Murphy C."/>
            <person name="Neiman D."/>
            <person name="Pearson M."/>
            <person name="Priest M."/>
            <person name="Roberts A."/>
            <person name="Saif S."/>
            <person name="Shea T."/>
            <person name="Sisk P."/>
            <person name="Sykes S."/>
            <person name="Wortman J."/>
            <person name="Nusbaum C."/>
            <person name="Birren B."/>
        </authorList>
    </citation>
    <scope>NUCLEOTIDE SEQUENCE [LARGE SCALE GENOMIC DNA]</scope>
    <source>
        <strain evidence="1 2">San Antonio 1</strain>
    </source>
</reference>
<dbReference type="VEuPathDB" id="PlasmoDB:C922_03735"/>
<dbReference type="Proteomes" id="UP000030640">
    <property type="component" value="Unassembled WGS sequence"/>
</dbReference>
<dbReference type="AlphaFoldDB" id="W6ZY52"/>
<dbReference type="OrthoDB" id="2498029at2759"/>
<evidence type="ECO:0000313" key="2">
    <source>
        <dbReference type="Proteomes" id="UP000030640"/>
    </source>
</evidence>
<proteinExistence type="predicted"/>
<protein>
    <submittedName>
        <fullName evidence="1">Uncharacterized protein</fullName>
    </submittedName>
</protein>